<dbReference type="Pfam" id="PF14106">
    <property type="entry name" value="DUF4279"/>
    <property type="match status" value="1"/>
</dbReference>
<keyword evidence="2" id="KW-1185">Reference proteome</keyword>
<evidence type="ECO:0000313" key="1">
    <source>
        <dbReference type="EMBL" id="SDW17117.1"/>
    </source>
</evidence>
<organism evidence="1 2">
    <name type="scientific">Litoreibacter albidus</name>
    <dbReference type="NCBI Taxonomy" id="670155"/>
    <lineage>
        <taxon>Bacteria</taxon>
        <taxon>Pseudomonadati</taxon>
        <taxon>Pseudomonadota</taxon>
        <taxon>Alphaproteobacteria</taxon>
        <taxon>Rhodobacterales</taxon>
        <taxon>Roseobacteraceae</taxon>
        <taxon>Litoreibacter</taxon>
    </lineage>
</organism>
<dbReference type="Proteomes" id="UP000199441">
    <property type="component" value="Unassembled WGS sequence"/>
</dbReference>
<name>A0A1H2RCH0_9RHOB</name>
<evidence type="ECO:0000313" key="2">
    <source>
        <dbReference type="Proteomes" id="UP000199441"/>
    </source>
</evidence>
<dbReference type="AlphaFoldDB" id="A0A1H2RCH0"/>
<reference evidence="2" key="1">
    <citation type="submission" date="2016-10" db="EMBL/GenBank/DDBJ databases">
        <authorList>
            <person name="Varghese N."/>
            <person name="Submissions S."/>
        </authorList>
    </citation>
    <scope>NUCLEOTIDE SEQUENCE [LARGE SCALE GENOMIC DNA]</scope>
    <source>
        <strain evidence="2">DSM 26922</strain>
    </source>
</reference>
<protein>
    <recommendedName>
        <fullName evidence="3">DUF4279 domain-containing protein</fullName>
    </recommendedName>
</protein>
<evidence type="ECO:0008006" key="3">
    <source>
        <dbReference type="Google" id="ProtNLM"/>
    </source>
</evidence>
<gene>
    <name evidence="1" type="ORF">SAMN04488001_0455</name>
</gene>
<dbReference type="InterPro" id="IPR025459">
    <property type="entry name" value="DUF4279"/>
</dbReference>
<dbReference type="OrthoDB" id="2990299at2"/>
<sequence>MNAVANYFDVELLIRHPKLSADEITKTLDLTPDVSFNVGEQRVTPVGTTLDGKYRHSSWSLSWQFVSEKRFFACVESVLNKLKPKQSFFVQIAEEGGKTMLNLKLYGRVHSGDVGTMKLIEALKQMEILLGLEVFPDWDEAEESLNTLARQAQKMN</sequence>
<accession>A0A1H2RCH0</accession>
<dbReference type="EMBL" id="FNOI01000001">
    <property type="protein sequence ID" value="SDW17117.1"/>
    <property type="molecule type" value="Genomic_DNA"/>
</dbReference>
<proteinExistence type="predicted"/>